<name>A0ABQ7BNB1_BRACR</name>
<gene>
    <name evidence="2" type="ORF">DY000_02036358</name>
</gene>
<evidence type="ECO:0000313" key="2">
    <source>
        <dbReference type="EMBL" id="KAF3534204.1"/>
    </source>
</evidence>
<proteinExistence type="predicted"/>
<organism evidence="2 3">
    <name type="scientific">Brassica cretica</name>
    <name type="common">Mustard</name>
    <dbReference type="NCBI Taxonomy" id="69181"/>
    <lineage>
        <taxon>Eukaryota</taxon>
        <taxon>Viridiplantae</taxon>
        <taxon>Streptophyta</taxon>
        <taxon>Embryophyta</taxon>
        <taxon>Tracheophyta</taxon>
        <taxon>Spermatophyta</taxon>
        <taxon>Magnoliopsida</taxon>
        <taxon>eudicotyledons</taxon>
        <taxon>Gunneridae</taxon>
        <taxon>Pentapetalae</taxon>
        <taxon>rosids</taxon>
        <taxon>malvids</taxon>
        <taxon>Brassicales</taxon>
        <taxon>Brassicaceae</taxon>
        <taxon>Brassiceae</taxon>
        <taxon>Brassica</taxon>
    </lineage>
</organism>
<dbReference type="EMBL" id="QGKV02001507">
    <property type="protein sequence ID" value="KAF3534204.1"/>
    <property type="molecule type" value="Genomic_DNA"/>
</dbReference>
<feature type="region of interest" description="Disordered" evidence="1">
    <location>
        <begin position="1"/>
        <end position="76"/>
    </location>
</feature>
<sequence length="76" mass="8823">MKERERKPITEKLESKLETRNNLSSSQSIHEKKALSKLRVANMAKLRDTRDASSDESCNEMREHIGKERQNEIGKP</sequence>
<feature type="compositionally biased region" description="Basic and acidic residues" evidence="1">
    <location>
        <begin position="1"/>
        <end position="19"/>
    </location>
</feature>
<feature type="compositionally biased region" description="Basic and acidic residues" evidence="1">
    <location>
        <begin position="45"/>
        <end position="76"/>
    </location>
</feature>
<evidence type="ECO:0000313" key="3">
    <source>
        <dbReference type="Proteomes" id="UP000266723"/>
    </source>
</evidence>
<reference evidence="2 3" key="1">
    <citation type="journal article" date="2020" name="BMC Genomics">
        <title>Intraspecific diversification of the crop wild relative Brassica cretica Lam. using demographic model selection.</title>
        <authorList>
            <person name="Kioukis A."/>
            <person name="Michalopoulou V.A."/>
            <person name="Briers L."/>
            <person name="Pirintsos S."/>
            <person name="Studholme D.J."/>
            <person name="Pavlidis P."/>
            <person name="Sarris P.F."/>
        </authorList>
    </citation>
    <scope>NUCLEOTIDE SEQUENCE [LARGE SCALE GENOMIC DNA]</scope>
    <source>
        <strain evidence="3">cv. PFS-1207/04</strain>
    </source>
</reference>
<protein>
    <submittedName>
        <fullName evidence="2">Uncharacterized protein</fullName>
    </submittedName>
</protein>
<comment type="caution">
    <text evidence="2">The sequence shown here is derived from an EMBL/GenBank/DDBJ whole genome shotgun (WGS) entry which is preliminary data.</text>
</comment>
<accession>A0ABQ7BNB1</accession>
<keyword evidence="3" id="KW-1185">Reference proteome</keyword>
<dbReference type="Proteomes" id="UP000266723">
    <property type="component" value="Unassembled WGS sequence"/>
</dbReference>
<evidence type="ECO:0000256" key="1">
    <source>
        <dbReference type="SAM" id="MobiDB-lite"/>
    </source>
</evidence>